<organism evidence="3 4">
    <name type="scientific">Ruminiclostridium papyrosolvens DSM 2782</name>
    <dbReference type="NCBI Taxonomy" id="588581"/>
    <lineage>
        <taxon>Bacteria</taxon>
        <taxon>Bacillati</taxon>
        <taxon>Bacillota</taxon>
        <taxon>Clostridia</taxon>
        <taxon>Eubacteriales</taxon>
        <taxon>Oscillospiraceae</taxon>
        <taxon>Ruminiclostridium</taxon>
    </lineage>
</organism>
<dbReference type="STRING" id="588581.Cpap_3420"/>
<dbReference type="eggNOG" id="COG5581">
    <property type="taxonomic scope" value="Bacteria"/>
</dbReference>
<dbReference type="Pfam" id="PF07238">
    <property type="entry name" value="PilZ"/>
    <property type="match status" value="1"/>
</dbReference>
<dbReference type="InterPro" id="IPR009875">
    <property type="entry name" value="PilZ_domain"/>
</dbReference>
<proteinExistence type="predicted"/>
<accession>F1T910</accession>
<keyword evidence="4" id="KW-1185">Reference proteome</keyword>
<feature type="domain" description="PilZ" evidence="1">
    <location>
        <begin position="145"/>
        <end position="221"/>
    </location>
</feature>
<dbReference type="AlphaFoldDB" id="F1T910"/>
<dbReference type="InterPro" id="IPR009926">
    <property type="entry name" value="T3SS_YcgR_PilZN"/>
</dbReference>
<dbReference type="GO" id="GO:0035438">
    <property type="term" value="F:cyclic-di-GMP binding"/>
    <property type="evidence" value="ECO:0007669"/>
    <property type="project" value="InterPro"/>
</dbReference>
<dbReference type="EMBL" id="ACXX02000002">
    <property type="protein sequence ID" value="EGD48992.1"/>
    <property type="molecule type" value="Genomic_DNA"/>
</dbReference>
<dbReference type="RefSeq" id="WP_004617039.1">
    <property type="nucleotide sequence ID" value="NZ_ACXX02000002.1"/>
</dbReference>
<evidence type="ECO:0000313" key="4">
    <source>
        <dbReference type="Proteomes" id="UP000003860"/>
    </source>
</evidence>
<evidence type="ECO:0000259" key="2">
    <source>
        <dbReference type="Pfam" id="PF12945"/>
    </source>
</evidence>
<comment type="caution">
    <text evidence="3">The sequence shown here is derived from an EMBL/GenBank/DDBJ whole genome shotgun (WGS) entry which is preliminary data.</text>
</comment>
<dbReference type="Proteomes" id="UP000003860">
    <property type="component" value="Unassembled WGS sequence"/>
</dbReference>
<evidence type="ECO:0000259" key="1">
    <source>
        <dbReference type="Pfam" id="PF07238"/>
    </source>
</evidence>
<name>F1T910_9FIRM</name>
<dbReference type="Gene3D" id="2.40.10.220">
    <property type="entry name" value="predicted glycosyltransferase like domains"/>
    <property type="match status" value="1"/>
</dbReference>
<dbReference type="Pfam" id="PF12945">
    <property type="entry name" value="PilZNR"/>
    <property type="match status" value="1"/>
</dbReference>
<feature type="domain" description="Type III secretion system flagellar brake protein YcgR PilZN" evidence="2">
    <location>
        <begin position="8"/>
        <end position="86"/>
    </location>
</feature>
<evidence type="ECO:0000313" key="3">
    <source>
        <dbReference type="EMBL" id="EGD48992.1"/>
    </source>
</evidence>
<reference evidence="3" key="2">
    <citation type="submission" date="2011-01" db="EMBL/GenBank/DDBJ databases">
        <title>The Non-contiguous Finished genome of Clostridium papyrosolvens.</title>
        <authorList>
            <person name="Lucas S."/>
            <person name="Copeland A."/>
            <person name="Lapidus A."/>
            <person name="Cheng J.-F."/>
            <person name="Goodwin L."/>
            <person name="Pitluck S."/>
            <person name="Misra M."/>
            <person name="Chertkov O."/>
            <person name="Detter J.C."/>
            <person name="Han C."/>
            <person name="Tapia R."/>
            <person name="Land M."/>
            <person name="Hauser L."/>
            <person name="Kyrpides N."/>
            <person name="Ivanova N."/>
            <person name="Pagani I."/>
            <person name="Mouttaki H."/>
            <person name="He Z."/>
            <person name="Zhou J."/>
            <person name="Hemme C.L."/>
            <person name="Woyke T."/>
        </authorList>
    </citation>
    <scope>NUCLEOTIDE SEQUENCE [LARGE SCALE GENOMIC DNA]</scope>
    <source>
        <strain evidence="3">DSM 2782</strain>
    </source>
</reference>
<dbReference type="OrthoDB" id="9783080at2"/>
<reference evidence="3" key="1">
    <citation type="submission" date="2009-07" db="EMBL/GenBank/DDBJ databases">
        <authorList>
            <consortium name="US DOE Joint Genome Institute (JGI-PGF)"/>
            <person name="Lucas S."/>
            <person name="Copeland A."/>
            <person name="Lapidus A."/>
            <person name="Glavina del Rio T."/>
            <person name="Tice H."/>
            <person name="Bruce D."/>
            <person name="Goodwin L."/>
            <person name="Pitluck S."/>
            <person name="Larimer F."/>
            <person name="Land M.L."/>
            <person name="Mouttaki H."/>
            <person name="He Z."/>
            <person name="Zhou J."/>
            <person name="Hemme C.L."/>
        </authorList>
    </citation>
    <scope>NUCLEOTIDE SEQUENCE [LARGE SCALE GENOMIC DNA]</scope>
    <source>
        <strain evidence="3">DSM 2782</strain>
    </source>
</reference>
<gene>
    <name evidence="3" type="ORF">Cpap_3420</name>
</gene>
<sequence>MNANDIIIGTKLEIEIPEYIKSFPSQTSSYISQLLDVADEKNITIAAPMSEGRYKYLSAGLNIVVYFLSHRQELMHFNATVKKYKKLGYLEAFDALITSEFKKIQRRMNYRLNTVLECKYVTVDDQPLIGEKPEFKEIPSNELKNALTKNISGSGICLIMDNSFDSGMISDISIDLESMGQIRVLAQVIRSTSVENKKHEVGMNFIYISPQDLITLTKFIFKKQRLMLKNNPISKK</sequence>
<protein>
    <submittedName>
        <fullName evidence="3">Type IV pilus assembly PilZ</fullName>
    </submittedName>
</protein>